<sequence length="108" mass="12679">MWGAREFGCLSFLVLLTDPWRRDREFPRHTILSSRMRSRIKSVNPDISHKEAFSAAAKNWAHFPHIHFGPMPDWEEDKCSPAGRRRRSDEGWVFCISQSSWCFSLLIT</sequence>
<dbReference type="AlphaFoldDB" id="A0A7J6DTN1"/>
<evidence type="ECO:0000313" key="2">
    <source>
        <dbReference type="EMBL" id="KAF4349458.1"/>
    </source>
</evidence>
<name>A0A7J6DTN1_CANSA</name>
<feature type="domain" description="YABBY protein C-terminal" evidence="1">
    <location>
        <begin position="39"/>
        <end position="69"/>
    </location>
</feature>
<dbReference type="GO" id="GO:0010158">
    <property type="term" value="P:abaxial cell fate specification"/>
    <property type="evidence" value="ECO:0007669"/>
    <property type="project" value="TreeGrafter"/>
</dbReference>
<dbReference type="GO" id="GO:0009944">
    <property type="term" value="P:polarity specification of adaxial/abaxial axis"/>
    <property type="evidence" value="ECO:0007669"/>
    <property type="project" value="TreeGrafter"/>
</dbReference>
<evidence type="ECO:0000313" key="3">
    <source>
        <dbReference type="Proteomes" id="UP000583929"/>
    </source>
</evidence>
<dbReference type="PANTHER" id="PTHR31675:SF4">
    <property type="entry name" value="AXIAL REGULATOR YABBY1"/>
    <property type="match status" value="1"/>
</dbReference>
<comment type="caution">
    <text evidence="2">The sequence shown here is derived from an EMBL/GenBank/DDBJ whole genome shotgun (WGS) entry which is preliminary data.</text>
</comment>
<dbReference type="GO" id="GO:2000024">
    <property type="term" value="P:regulation of leaf development"/>
    <property type="evidence" value="ECO:0007669"/>
    <property type="project" value="TreeGrafter"/>
</dbReference>
<dbReference type="Pfam" id="PF04690">
    <property type="entry name" value="YABBY"/>
    <property type="match status" value="1"/>
</dbReference>
<protein>
    <recommendedName>
        <fullName evidence="1">YABBY protein C-terminal domain-containing protein</fullName>
    </recommendedName>
</protein>
<dbReference type="InterPro" id="IPR006780">
    <property type="entry name" value="YABBY"/>
</dbReference>
<keyword evidence="3" id="KW-1185">Reference proteome</keyword>
<accession>A0A7J6DTN1</accession>
<dbReference type="GO" id="GO:0010154">
    <property type="term" value="P:fruit development"/>
    <property type="evidence" value="ECO:0007669"/>
    <property type="project" value="TreeGrafter"/>
</dbReference>
<dbReference type="InterPro" id="IPR056775">
    <property type="entry name" value="YABBY_C"/>
</dbReference>
<reference evidence="2 3" key="1">
    <citation type="journal article" date="2020" name="bioRxiv">
        <title>Sequence and annotation of 42 cannabis genomes reveals extensive copy number variation in cannabinoid synthesis and pathogen resistance genes.</title>
        <authorList>
            <person name="Mckernan K.J."/>
            <person name="Helbert Y."/>
            <person name="Kane L.T."/>
            <person name="Ebling H."/>
            <person name="Zhang L."/>
            <person name="Liu B."/>
            <person name="Eaton Z."/>
            <person name="Mclaughlin S."/>
            <person name="Kingan S."/>
            <person name="Baybayan P."/>
            <person name="Concepcion G."/>
            <person name="Jordan M."/>
            <person name="Riva A."/>
            <person name="Barbazuk W."/>
            <person name="Harkins T."/>
        </authorList>
    </citation>
    <scope>NUCLEOTIDE SEQUENCE [LARGE SCALE GENOMIC DNA]</scope>
    <source>
        <strain evidence="3">cv. Jamaican Lion 4</strain>
        <tissue evidence="2">Leaf</tissue>
    </source>
</reference>
<dbReference type="EMBL" id="JAATIQ010000639">
    <property type="protein sequence ID" value="KAF4349458.1"/>
    <property type="molecule type" value="Genomic_DNA"/>
</dbReference>
<evidence type="ECO:0000259" key="1">
    <source>
        <dbReference type="Pfam" id="PF04690"/>
    </source>
</evidence>
<dbReference type="Proteomes" id="UP000583929">
    <property type="component" value="Unassembled WGS sequence"/>
</dbReference>
<proteinExistence type="predicted"/>
<dbReference type="GO" id="GO:1902183">
    <property type="term" value="P:regulation of shoot apical meristem development"/>
    <property type="evidence" value="ECO:0007669"/>
    <property type="project" value="TreeGrafter"/>
</dbReference>
<dbReference type="PANTHER" id="PTHR31675">
    <property type="entry name" value="PROTEIN YABBY 6-RELATED"/>
    <property type="match status" value="1"/>
</dbReference>
<dbReference type="GO" id="GO:0005634">
    <property type="term" value="C:nucleus"/>
    <property type="evidence" value="ECO:0007669"/>
    <property type="project" value="TreeGrafter"/>
</dbReference>
<organism evidence="2 3">
    <name type="scientific">Cannabis sativa</name>
    <name type="common">Hemp</name>
    <name type="synonym">Marijuana</name>
    <dbReference type="NCBI Taxonomy" id="3483"/>
    <lineage>
        <taxon>Eukaryota</taxon>
        <taxon>Viridiplantae</taxon>
        <taxon>Streptophyta</taxon>
        <taxon>Embryophyta</taxon>
        <taxon>Tracheophyta</taxon>
        <taxon>Spermatophyta</taxon>
        <taxon>Magnoliopsida</taxon>
        <taxon>eudicotyledons</taxon>
        <taxon>Gunneridae</taxon>
        <taxon>Pentapetalae</taxon>
        <taxon>rosids</taxon>
        <taxon>fabids</taxon>
        <taxon>Rosales</taxon>
        <taxon>Cannabaceae</taxon>
        <taxon>Cannabis</taxon>
    </lineage>
</organism>
<gene>
    <name evidence="2" type="ORF">G4B88_026238</name>
</gene>